<dbReference type="InterPro" id="IPR011335">
    <property type="entry name" value="Restrct_endonuc-II-like"/>
</dbReference>
<dbReference type="Pfam" id="PF04471">
    <property type="entry name" value="Mrr_cat"/>
    <property type="match status" value="1"/>
</dbReference>
<proteinExistence type="predicted"/>
<reference evidence="2 3" key="1">
    <citation type="submission" date="2016-10" db="EMBL/GenBank/DDBJ databases">
        <title>Paenibacillus species isolates.</title>
        <authorList>
            <person name="Beno S.M."/>
        </authorList>
    </citation>
    <scope>NUCLEOTIDE SEQUENCE [LARGE SCALE GENOMIC DNA]</scope>
    <source>
        <strain evidence="2 3">FSL H7-0744</strain>
    </source>
</reference>
<dbReference type="Proteomes" id="UP000187412">
    <property type="component" value="Unassembled WGS sequence"/>
</dbReference>
<evidence type="ECO:0000313" key="2">
    <source>
        <dbReference type="EMBL" id="OMD37016.1"/>
    </source>
</evidence>
<protein>
    <recommendedName>
        <fullName evidence="1">Restriction endonuclease type IV Mrr domain-containing protein</fullName>
    </recommendedName>
</protein>
<accession>A0ABX3GUN0</accession>
<gene>
    <name evidence="2" type="ORF">BSK56_31645</name>
</gene>
<organism evidence="2 3">
    <name type="scientific">Paenibacillus borealis</name>
    <dbReference type="NCBI Taxonomy" id="160799"/>
    <lineage>
        <taxon>Bacteria</taxon>
        <taxon>Bacillati</taxon>
        <taxon>Bacillota</taxon>
        <taxon>Bacilli</taxon>
        <taxon>Bacillales</taxon>
        <taxon>Paenibacillaceae</taxon>
        <taxon>Paenibacillus</taxon>
    </lineage>
</organism>
<evidence type="ECO:0000259" key="1">
    <source>
        <dbReference type="Pfam" id="PF04471"/>
    </source>
</evidence>
<dbReference type="EMBL" id="MPTB01000073">
    <property type="protein sequence ID" value="OMD37016.1"/>
    <property type="molecule type" value="Genomic_DNA"/>
</dbReference>
<comment type="caution">
    <text evidence="2">The sequence shown here is derived from an EMBL/GenBank/DDBJ whole genome shotgun (WGS) entry which is preliminary data.</text>
</comment>
<sequence>MNPYREFVASISAIEFEKYCLEILNAYAEAEALKDFSILHNQKAQTNDEEYQIDIIAEFVALSVGFKVIVECKRYSRPVEREKIIVLADKVRP</sequence>
<feature type="domain" description="Restriction endonuclease type IV Mrr" evidence="1">
    <location>
        <begin position="10"/>
        <end position="87"/>
    </location>
</feature>
<keyword evidence="3" id="KW-1185">Reference proteome</keyword>
<evidence type="ECO:0000313" key="3">
    <source>
        <dbReference type="Proteomes" id="UP000187412"/>
    </source>
</evidence>
<name>A0ABX3GUN0_PAEBO</name>
<dbReference type="SUPFAM" id="SSF52980">
    <property type="entry name" value="Restriction endonuclease-like"/>
    <property type="match status" value="1"/>
</dbReference>
<dbReference type="InterPro" id="IPR007560">
    <property type="entry name" value="Restrct_endonuc_IV_Mrr"/>
</dbReference>